<reference evidence="2 3" key="1">
    <citation type="submission" date="2012-11" db="EMBL/GenBank/DDBJ databases">
        <title>FINISHED of Natronococcus occultus SP4, DSM 3396.</title>
        <authorList>
            <consortium name="DOE Joint Genome Institute"/>
            <person name="Eisen J."/>
            <person name="Huntemann M."/>
            <person name="Wei C.-L."/>
            <person name="Han J."/>
            <person name="Detter J.C."/>
            <person name="Han C."/>
            <person name="Tapia R."/>
            <person name="Chen A."/>
            <person name="Kyrpides N."/>
            <person name="Mavromatis K."/>
            <person name="Markowitz V."/>
            <person name="Szeto E."/>
            <person name="Ivanova N."/>
            <person name="Mikhailova N."/>
            <person name="Ovchinnikova G."/>
            <person name="Pagani I."/>
            <person name="Pati A."/>
            <person name="Goodwin L."/>
            <person name="Nordberg H.P."/>
            <person name="Cantor M.N."/>
            <person name="Hua S.X."/>
            <person name="Woyke T."/>
            <person name="Eisen J."/>
            <person name="Klenk H.-P."/>
            <person name="Klenk H.-P."/>
        </authorList>
    </citation>
    <scope>NUCLEOTIDE SEQUENCE [LARGE SCALE GENOMIC DNA]</scope>
    <source>
        <strain evidence="2 3">SP4</strain>
    </source>
</reference>
<dbReference type="STRING" id="694430.Natoc_3927"/>
<protein>
    <recommendedName>
        <fullName evidence="1">N-acetyltransferase domain-containing protein</fullName>
    </recommendedName>
</protein>
<keyword evidence="3" id="KW-1185">Reference proteome</keyword>
<dbReference type="AlphaFoldDB" id="L0K4Z0"/>
<name>L0K4Z0_9EURY</name>
<dbReference type="HOGENOM" id="CLU_759956_0_0_2"/>
<organism evidence="2 3">
    <name type="scientific">Natronococcus occultus SP4</name>
    <dbReference type="NCBI Taxonomy" id="694430"/>
    <lineage>
        <taxon>Archaea</taxon>
        <taxon>Methanobacteriati</taxon>
        <taxon>Methanobacteriota</taxon>
        <taxon>Stenosarchaea group</taxon>
        <taxon>Halobacteria</taxon>
        <taxon>Halobacteriales</taxon>
        <taxon>Natrialbaceae</taxon>
        <taxon>Natronococcus</taxon>
    </lineage>
</organism>
<dbReference type="InterPro" id="IPR000182">
    <property type="entry name" value="GNAT_dom"/>
</dbReference>
<evidence type="ECO:0000313" key="2">
    <source>
        <dbReference type="EMBL" id="AGB39625.1"/>
    </source>
</evidence>
<dbReference type="Gene3D" id="3.40.630.30">
    <property type="match status" value="1"/>
</dbReference>
<dbReference type="GO" id="GO:0016747">
    <property type="term" value="F:acyltransferase activity, transferring groups other than amino-acyl groups"/>
    <property type="evidence" value="ECO:0007669"/>
    <property type="project" value="InterPro"/>
</dbReference>
<evidence type="ECO:0000259" key="1">
    <source>
        <dbReference type="PROSITE" id="PS51186"/>
    </source>
</evidence>
<dbReference type="OrthoDB" id="299799at2157"/>
<dbReference type="PROSITE" id="PS51186">
    <property type="entry name" value="GNAT"/>
    <property type="match status" value="1"/>
</dbReference>
<dbReference type="SUPFAM" id="SSF55729">
    <property type="entry name" value="Acyl-CoA N-acyltransferases (Nat)"/>
    <property type="match status" value="1"/>
</dbReference>
<dbReference type="RefSeq" id="WP_015323059.1">
    <property type="nucleotide sequence ID" value="NC_019974.1"/>
</dbReference>
<dbReference type="InterPro" id="IPR016181">
    <property type="entry name" value="Acyl_CoA_acyltransferase"/>
</dbReference>
<dbReference type="Pfam" id="PF13527">
    <property type="entry name" value="Acetyltransf_9"/>
    <property type="match status" value="1"/>
</dbReference>
<accession>L0K4Z0</accession>
<dbReference type="Proteomes" id="UP000010878">
    <property type="component" value="Chromosome"/>
</dbReference>
<proteinExistence type="predicted"/>
<feature type="domain" description="N-acetyltransferase" evidence="1">
    <location>
        <begin position="5"/>
        <end position="155"/>
    </location>
</feature>
<dbReference type="eggNOG" id="arCOG08925">
    <property type="taxonomic scope" value="Archaea"/>
</dbReference>
<gene>
    <name evidence="2" type="ORF">Natoc_3927</name>
</gene>
<dbReference type="GeneID" id="14403019"/>
<evidence type="ECO:0000313" key="3">
    <source>
        <dbReference type="Proteomes" id="UP000010878"/>
    </source>
</evidence>
<dbReference type="EMBL" id="CP003929">
    <property type="protein sequence ID" value="AGB39625.1"/>
    <property type="molecule type" value="Genomic_DNA"/>
</dbReference>
<sequence>MSDAYEIRPYEPADRDAFLGLFEDVLGGRMGADWFAWKYEANPYADGVPIVLAEQGDELVGARAFFPLRLAAGEDGYDAFQPCDTMVHPDHQRKGLFTRMTERAIERYADDVDLYFNFPNHQSLPGNRKLGWRIVGERESYYRIQNPTAWIPQLDPVEPIARAVASGYGSIRDRLADTGAGLKRTHYDGIPTATLAALAGVETIPAFHVVRDEQFYEWRFENPLWTYRSVVARRDGEPVAALVYARRERTDGPTTVRLVDALPLADGTEAYRTVLFSGLLADVVRANRDADILVAPGSALPRELLRARGFHSDQRAPLTWATSSSTHVVRPSGVDPEPTDWRRSGRRLTEPDNWRLALCELDSG</sequence>
<dbReference type="KEGG" id="nou:Natoc_3927"/>